<evidence type="ECO:0000313" key="3">
    <source>
        <dbReference type="Proteomes" id="UP001238088"/>
    </source>
</evidence>
<evidence type="ECO:0000313" key="2">
    <source>
        <dbReference type="EMBL" id="MDQ0271466.1"/>
    </source>
</evidence>
<proteinExistence type="predicted"/>
<name>A0ABU0AJM3_9BACI</name>
<dbReference type="RefSeq" id="WP_307476632.1">
    <property type="nucleotide sequence ID" value="NZ_JAUSUB010000015.1"/>
</dbReference>
<organism evidence="2 3">
    <name type="scientific">Cytobacillus purgationiresistens</name>
    <dbReference type="NCBI Taxonomy" id="863449"/>
    <lineage>
        <taxon>Bacteria</taxon>
        <taxon>Bacillati</taxon>
        <taxon>Bacillota</taxon>
        <taxon>Bacilli</taxon>
        <taxon>Bacillales</taxon>
        <taxon>Bacillaceae</taxon>
        <taxon>Cytobacillus</taxon>
    </lineage>
</organism>
<dbReference type="Proteomes" id="UP001238088">
    <property type="component" value="Unassembled WGS sequence"/>
</dbReference>
<keyword evidence="1" id="KW-0812">Transmembrane</keyword>
<gene>
    <name evidence="2" type="ORF">J2S17_003354</name>
</gene>
<keyword evidence="1" id="KW-0472">Membrane</keyword>
<evidence type="ECO:0000256" key="1">
    <source>
        <dbReference type="SAM" id="Phobius"/>
    </source>
</evidence>
<feature type="transmembrane region" description="Helical" evidence="1">
    <location>
        <begin position="35"/>
        <end position="54"/>
    </location>
</feature>
<keyword evidence="1" id="KW-1133">Transmembrane helix</keyword>
<reference evidence="2 3" key="1">
    <citation type="submission" date="2023-07" db="EMBL/GenBank/DDBJ databases">
        <title>Genomic Encyclopedia of Type Strains, Phase IV (KMG-IV): sequencing the most valuable type-strain genomes for metagenomic binning, comparative biology and taxonomic classification.</title>
        <authorList>
            <person name="Goeker M."/>
        </authorList>
    </citation>
    <scope>NUCLEOTIDE SEQUENCE [LARGE SCALE GENOMIC DNA]</scope>
    <source>
        <strain evidence="2 3">DSM 23494</strain>
    </source>
</reference>
<dbReference type="EMBL" id="JAUSUB010000015">
    <property type="protein sequence ID" value="MDQ0271466.1"/>
    <property type="molecule type" value="Genomic_DNA"/>
</dbReference>
<accession>A0ABU0AJM3</accession>
<keyword evidence="3" id="KW-1185">Reference proteome</keyword>
<comment type="caution">
    <text evidence="2">The sequence shown here is derived from an EMBL/GenBank/DDBJ whole genome shotgun (WGS) entry which is preliminary data.</text>
</comment>
<protein>
    <submittedName>
        <fullName evidence="2">Uncharacterized protein</fullName>
    </submittedName>
</protein>
<sequence>MVFKQAAPPWFALVILALSMGSVSSLQSPFSLINLVVPLIWINLLMIKFELSIFKHECIYKIKFFKLTMYTRTLLPVNITAIRFMRSGWNERKAIIHTRPGFNIRILLFEPLSVFTELNEFADRHSIDIHMSKGYSIVEKSYRLKQESIEYEIKRES</sequence>